<dbReference type="Proteomes" id="UP000052013">
    <property type="component" value="Unassembled WGS sequence"/>
</dbReference>
<dbReference type="Gene3D" id="3.30.479.30">
    <property type="entry name" value="Band 7 domain"/>
    <property type="match status" value="1"/>
</dbReference>
<keyword evidence="1" id="KW-1133">Transmembrane helix</keyword>
<protein>
    <submittedName>
        <fullName evidence="3">Band 7 family membrane protein</fullName>
    </submittedName>
</protein>
<gene>
    <name evidence="3" type="ORF">FC85_GL002236</name>
</gene>
<dbReference type="Pfam" id="PF01145">
    <property type="entry name" value="Band_7"/>
    <property type="match status" value="1"/>
</dbReference>
<dbReference type="PATRIC" id="fig|1423739.3.peg.2324"/>
<dbReference type="EMBL" id="AZEY01000020">
    <property type="protein sequence ID" value="KRL69017.1"/>
    <property type="molecule type" value="Genomic_DNA"/>
</dbReference>
<evidence type="ECO:0000313" key="3">
    <source>
        <dbReference type="EMBL" id="KRL69017.1"/>
    </source>
</evidence>
<evidence type="ECO:0000313" key="4">
    <source>
        <dbReference type="Proteomes" id="UP000052013"/>
    </source>
</evidence>
<keyword evidence="1" id="KW-0472">Membrane</keyword>
<dbReference type="STRING" id="1423739.FC85_GL002236"/>
<evidence type="ECO:0000259" key="2">
    <source>
        <dbReference type="SMART" id="SM00244"/>
    </source>
</evidence>
<feature type="transmembrane region" description="Helical" evidence="1">
    <location>
        <begin position="42"/>
        <end position="66"/>
    </location>
</feature>
<dbReference type="CDD" id="cd03402">
    <property type="entry name" value="SPFH_like_u2"/>
    <property type="match status" value="1"/>
</dbReference>
<comment type="caution">
    <text evidence="3">The sequence shown here is derived from an EMBL/GenBank/DDBJ whole genome shotgun (WGS) entry which is preliminary data.</text>
</comment>
<dbReference type="SMART" id="SM00244">
    <property type="entry name" value="PHB"/>
    <property type="match status" value="1"/>
</dbReference>
<feature type="domain" description="Band 7" evidence="2">
    <location>
        <begin position="61"/>
        <end position="227"/>
    </location>
</feature>
<name>A0A0R1SJR1_9LACO</name>
<dbReference type="InterPro" id="IPR001107">
    <property type="entry name" value="Band_7"/>
</dbReference>
<evidence type="ECO:0000256" key="1">
    <source>
        <dbReference type="SAM" id="Phobius"/>
    </source>
</evidence>
<reference evidence="3 4" key="1">
    <citation type="journal article" date="2015" name="Genome Announc.">
        <title>Expanding the biotechnology potential of lactobacilli through comparative genomics of 213 strains and associated genera.</title>
        <authorList>
            <person name="Sun Z."/>
            <person name="Harris H.M."/>
            <person name="McCann A."/>
            <person name="Guo C."/>
            <person name="Argimon S."/>
            <person name="Zhang W."/>
            <person name="Yang X."/>
            <person name="Jeffery I.B."/>
            <person name="Cooney J.C."/>
            <person name="Kagawa T.F."/>
            <person name="Liu W."/>
            <person name="Song Y."/>
            <person name="Salvetti E."/>
            <person name="Wrobel A."/>
            <person name="Rasinkangas P."/>
            <person name="Parkhill J."/>
            <person name="Rea M.C."/>
            <person name="O'Sullivan O."/>
            <person name="Ritari J."/>
            <person name="Douillard F.P."/>
            <person name="Paul Ross R."/>
            <person name="Yang R."/>
            <person name="Briner A.E."/>
            <person name="Felis G.E."/>
            <person name="de Vos W.M."/>
            <person name="Barrangou R."/>
            <person name="Klaenhammer T.R."/>
            <person name="Caufield P.W."/>
            <person name="Cui Y."/>
            <person name="Zhang H."/>
            <person name="O'Toole P.W."/>
        </authorList>
    </citation>
    <scope>NUCLEOTIDE SEQUENCE [LARGE SCALE GENOMIC DNA]</scope>
    <source>
        <strain evidence="3 4">DSM 14421</strain>
    </source>
</reference>
<dbReference type="InterPro" id="IPR036013">
    <property type="entry name" value="Band_7/SPFH_dom_sf"/>
</dbReference>
<sequence>MGGVILKEKSVFHVNGYAGLIGVLIIIIGGAYLLWQGSQENAMGMIILGAVIVILDLLFASSLTIIQPNEAKVLTFFGRYIGTIRTSGLFMTVPLTSKQTISLRVRNFNSSIIKVNDSKGNPVEIAAVIVYKVVDSAKAIFSVEDYEQFVEIQSESAIRHIASQYPYDSFDEATDILTLRGNSTEVSEALKKELQERLDVAGLDIMETRLTHLAYATEIASAMLQRQQATAILSARQIIVQGAVEISEEAVKKLQKEISIEIPDQQKIQMINNVLVSIITERGTQNVINTDKIES</sequence>
<organism evidence="3 4">
    <name type="scientific">Lentilactobacillus diolivorans DSM 14421</name>
    <dbReference type="NCBI Taxonomy" id="1423739"/>
    <lineage>
        <taxon>Bacteria</taxon>
        <taxon>Bacillati</taxon>
        <taxon>Bacillota</taxon>
        <taxon>Bacilli</taxon>
        <taxon>Lactobacillales</taxon>
        <taxon>Lactobacillaceae</taxon>
        <taxon>Lentilactobacillus</taxon>
    </lineage>
</organism>
<dbReference type="PANTHER" id="PTHR43446">
    <property type="entry name" value="MEMBRANE PROTEIN-RELATED"/>
    <property type="match status" value="1"/>
</dbReference>
<dbReference type="AlphaFoldDB" id="A0A0R1SJR1"/>
<feature type="transmembrane region" description="Helical" evidence="1">
    <location>
        <begin position="16"/>
        <end position="35"/>
    </location>
</feature>
<dbReference type="SUPFAM" id="SSF117892">
    <property type="entry name" value="Band 7/SPFH domain"/>
    <property type="match status" value="1"/>
</dbReference>
<dbReference type="PANTHER" id="PTHR43446:SF1">
    <property type="entry name" value="BAND 7 DOMAIN-CONTAINING PROTEIN"/>
    <property type="match status" value="1"/>
</dbReference>
<keyword evidence="1" id="KW-0812">Transmembrane</keyword>
<proteinExistence type="predicted"/>
<accession>A0A0R1SJR1</accession>